<dbReference type="AlphaFoldDB" id="A0A498Q1N6"/>
<dbReference type="EMBL" id="UPHQ01000075">
    <property type="protein sequence ID" value="VBA37770.1"/>
    <property type="molecule type" value="Genomic_DNA"/>
</dbReference>
<evidence type="ECO:0000313" key="5">
    <source>
        <dbReference type="Proteomes" id="UP000267289"/>
    </source>
</evidence>
<dbReference type="InterPro" id="IPR000030">
    <property type="entry name" value="PPE_dom"/>
</dbReference>
<dbReference type="Pfam" id="PF12484">
    <property type="entry name" value="PPE-SVP"/>
    <property type="match status" value="1"/>
</dbReference>
<sequence length="384" mass="37236">MDFGALPPEVNSARIYAGAGAAGLVAAAAAWNGMAVELSTAASCFESIVTRLRTEPWLGPASLSMAAAAQPLVAWLTETAESSAVAAAQAMASAAAFEAGRAMTVAPGEVAANRAQLADLVATNILGQNMPAIAAVEARYGEMWAQDAAAMYGYAAASAAAGRLNPLTGPSAVTNPAGIAGQAATVGQAAAGSAQQAGLNDLISNLPNAVMSLASPARSEAQVSGLNAVLSYLAKPNPLFVDHAWHGVSGVMADFGMALITSNDGADAATEVTASGVGSVAAATAAPAVAVTSAGVGATPIVAGLGTAPAVGRLSVPASWSTAAPAVTADIASAGTGWAVPEEDAAIAAVPPAPGMVVAANGAGAGAGLRYGVKPTVMPRHVFG</sequence>
<dbReference type="Gene3D" id="1.20.1260.20">
    <property type="entry name" value="PPE superfamily"/>
    <property type="match status" value="1"/>
</dbReference>
<evidence type="ECO:0000313" key="4">
    <source>
        <dbReference type="EMBL" id="VBA37770.1"/>
    </source>
</evidence>
<dbReference type="GO" id="GO:0052572">
    <property type="term" value="P:response to host immune response"/>
    <property type="evidence" value="ECO:0007669"/>
    <property type="project" value="TreeGrafter"/>
</dbReference>
<evidence type="ECO:0000259" key="3">
    <source>
        <dbReference type="Pfam" id="PF12484"/>
    </source>
</evidence>
<accession>A0A498Q1N6</accession>
<feature type="domain" description="PPE family C-terminal" evidence="3">
    <location>
        <begin position="303"/>
        <end position="380"/>
    </location>
</feature>
<feature type="domain" description="PPE" evidence="2">
    <location>
        <begin position="2"/>
        <end position="164"/>
    </location>
</feature>
<comment type="similarity">
    <text evidence="1">Belongs to the mycobacterial PPE family.</text>
</comment>
<dbReference type="OrthoDB" id="4752888at2"/>
<dbReference type="PANTHER" id="PTHR46766:SF1">
    <property type="entry name" value="GLUTAMINE-RICH PROTEIN 2"/>
    <property type="match status" value="1"/>
</dbReference>
<reference evidence="4 5" key="1">
    <citation type="submission" date="2018-09" db="EMBL/GenBank/DDBJ databases">
        <authorList>
            <person name="Tagini F."/>
        </authorList>
    </citation>
    <scope>NUCLEOTIDE SEQUENCE [LARGE SCALE GENOMIC DNA]</scope>
    <source>
        <strain evidence="4 5">MK13</strain>
    </source>
</reference>
<name>A0A498Q1N6_9MYCO</name>
<evidence type="ECO:0000256" key="1">
    <source>
        <dbReference type="ARBA" id="ARBA00010652"/>
    </source>
</evidence>
<dbReference type="RefSeq" id="WP_075541398.1">
    <property type="nucleotide sequence ID" value="NZ_UPHQ01000075.1"/>
</dbReference>
<keyword evidence="5" id="KW-1185">Reference proteome</keyword>
<proteinExistence type="inferred from homology"/>
<dbReference type="SUPFAM" id="SSF140459">
    <property type="entry name" value="PE/PPE dimer-like"/>
    <property type="match status" value="1"/>
</dbReference>
<dbReference type="InterPro" id="IPR038332">
    <property type="entry name" value="PPE_sf"/>
</dbReference>
<dbReference type="InterPro" id="IPR022171">
    <property type="entry name" value="PPE_C"/>
</dbReference>
<organism evidence="4 5">
    <name type="scientific">Mycobacterium innocens</name>
    <dbReference type="NCBI Taxonomy" id="2341083"/>
    <lineage>
        <taxon>Bacteria</taxon>
        <taxon>Bacillati</taxon>
        <taxon>Actinomycetota</taxon>
        <taxon>Actinomycetes</taxon>
        <taxon>Mycobacteriales</taxon>
        <taxon>Mycobacteriaceae</taxon>
        <taxon>Mycobacterium</taxon>
    </lineage>
</organism>
<dbReference type="PANTHER" id="PTHR46766">
    <property type="entry name" value="GLUTAMINE-RICH PROTEIN 2"/>
    <property type="match status" value="1"/>
</dbReference>
<dbReference type="Pfam" id="PF00823">
    <property type="entry name" value="PPE"/>
    <property type="match status" value="1"/>
</dbReference>
<dbReference type="Proteomes" id="UP000267289">
    <property type="component" value="Unassembled WGS sequence"/>
</dbReference>
<evidence type="ECO:0000259" key="2">
    <source>
        <dbReference type="Pfam" id="PF00823"/>
    </source>
</evidence>
<gene>
    <name evidence="4" type="ORF">LAUMK13_01795</name>
</gene>
<protein>
    <submittedName>
        <fullName evidence="4">PPE family protein PPE15</fullName>
    </submittedName>
</protein>